<dbReference type="Gene3D" id="3.10.20.370">
    <property type="match status" value="1"/>
</dbReference>
<feature type="region of interest" description="Disordered" evidence="8">
    <location>
        <begin position="632"/>
        <end position="672"/>
    </location>
</feature>
<dbReference type="InterPro" id="IPR001525">
    <property type="entry name" value="C5_MeTfrase"/>
</dbReference>
<accession>A0A1Y1IR95</accession>
<dbReference type="SUPFAM" id="SSF53335">
    <property type="entry name" value="S-adenosyl-L-methionine-dependent methyltransferases"/>
    <property type="match status" value="1"/>
</dbReference>
<feature type="region of interest" description="Disordered" evidence="8">
    <location>
        <begin position="182"/>
        <end position="221"/>
    </location>
</feature>
<dbReference type="GO" id="GO:0008168">
    <property type="term" value="F:methyltransferase activity"/>
    <property type="evidence" value="ECO:0007669"/>
    <property type="project" value="UniProtKB-KW"/>
</dbReference>
<evidence type="ECO:0000313" key="11">
    <source>
        <dbReference type="Proteomes" id="UP000054558"/>
    </source>
</evidence>
<dbReference type="CDD" id="cd01647">
    <property type="entry name" value="RT_LTR"/>
    <property type="match status" value="1"/>
</dbReference>
<evidence type="ECO:0000256" key="5">
    <source>
        <dbReference type="ARBA" id="ARBA00022759"/>
    </source>
</evidence>
<dbReference type="InterPro" id="IPR050951">
    <property type="entry name" value="Retrovirus_Pol_polyprotein"/>
</dbReference>
<dbReference type="InterPro" id="IPR012337">
    <property type="entry name" value="RNaseH-like_sf"/>
</dbReference>
<dbReference type="EMBL" id="DF237852">
    <property type="protein sequence ID" value="GAQ92009.1"/>
    <property type="molecule type" value="Genomic_DNA"/>
</dbReference>
<feature type="compositionally biased region" description="Gly residues" evidence="8">
    <location>
        <begin position="649"/>
        <end position="658"/>
    </location>
</feature>
<keyword evidence="11" id="KW-1185">Reference proteome</keyword>
<dbReference type="Proteomes" id="UP000054558">
    <property type="component" value="Unassembled WGS sequence"/>
</dbReference>
<dbReference type="InterPro" id="IPR000477">
    <property type="entry name" value="RT_dom"/>
</dbReference>
<organism evidence="10 11">
    <name type="scientific">Klebsormidium nitens</name>
    <name type="common">Green alga</name>
    <name type="synonym">Ulothrix nitens</name>
    <dbReference type="NCBI Taxonomy" id="105231"/>
    <lineage>
        <taxon>Eukaryota</taxon>
        <taxon>Viridiplantae</taxon>
        <taxon>Streptophyta</taxon>
        <taxon>Klebsormidiophyceae</taxon>
        <taxon>Klebsormidiales</taxon>
        <taxon>Klebsormidiaceae</taxon>
        <taxon>Klebsormidium</taxon>
    </lineage>
</organism>
<reference evidence="10 11" key="1">
    <citation type="journal article" date="2014" name="Nat. Commun.">
        <title>Klebsormidium flaccidum genome reveals primary factors for plant terrestrial adaptation.</title>
        <authorList>
            <person name="Hori K."/>
            <person name="Maruyama F."/>
            <person name="Fujisawa T."/>
            <person name="Togashi T."/>
            <person name="Yamamoto N."/>
            <person name="Seo M."/>
            <person name="Sato S."/>
            <person name="Yamada T."/>
            <person name="Mori H."/>
            <person name="Tajima N."/>
            <person name="Moriyama T."/>
            <person name="Ikeuchi M."/>
            <person name="Watanabe M."/>
            <person name="Wada H."/>
            <person name="Kobayashi K."/>
            <person name="Saito M."/>
            <person name="Masuda T."/>
            <person name="Sasaki-Sekimoto Y."/>
            <person name="Mashiguchi K."/>
            <person name="Awai K."/>
            <person name="Shimojima M."/>
            <person name="Masuda S."/>
            <person name="Iwai M."/>
            <person name="Nobusawa T."/>
            <person name="Narise T."/>
            <person name="Kondo S."/>
            <person name="Saito H."/>
            <person name="Sato R."/>
            <person name="Murakawa M."/>
            <person name="Ihara Y."/>
            <person name="Oshima-Yamada Y."/>
            <person name="Ohtaka K."/>
            <person name="Satoh M."/>
            <person name="Sonobe K."/>
            <person name="Ishii M."/>
            <person name="Ohtani R."/>
            <person name="Kanamori-Sato M."/>
            <person name="Honoki R."/>
            <person name="Miyazaki D."/>
            <person name="Mochizuki H."/>
            <person name="Umetsu J."/>
            <person name="Higashi K."/>
            <person name="Shibata D."/>
            <person name="Kamiya Y."/>
            <person name="Sato N."/>
            <person name="Nakamura Y."/>
            <person name="Tabata S."/>
            <person name="Ida S."/>
            <person name="Kurokawa K."/>
            <person name="Ohta H."/>
        </authorList>
    </citation>
    <scope>NUCLEOTIDE SEQUENCE [LARGE SCALE GENOMIC DNA]</scope>
    <source>
        <strain evidence="10 11">NIES-2285</strain>
    </source>
</reference>
<gene>
    <name evidence="10" type="ORF">KFL_009030040</name>
</gene>
<dbReference type="GO" id="GO:0015074">
    <property type="term" value="P:DNA integration"/>
    <property type="evidence" value="ECO:0007669"/>
    <property type="project" value="InterPro"/>
</dbReference>
<dbReference type="Gene3D" id="1.10.340.70">
    <property type="match status" value="1"/>
</dbReference>
<dbReference type="SUPFAM" id="SSF56672">
    <property type="entry name" value="DNA/RNA polymerases"/>
    <property type="match status" value="1"/>
</dbReference>
<keyword evidence="1" id="KW-0489">Methyltransferase</keyword>
<protein>
    <recommendedName>
        <fullName evidence="9">Integrase catalytic domain-containing protein</fullName>
    </recommendedName>
</protein>
<dbReference type="InterPro" id="IPR043128">
    <property type="entry name" value="Rev_trsase/Diguanyl_cyclase"/>
</dbReference>
<dbReference type="GO" id="GO:0003676">
    <property type="term" value="F:nucleic acid binding"/>
    <property type="evidence" value="ECO:0007669"/>
    <property type="project" value="InterPro"/>
</dbReference>
<evidence type="ECO:0000256" key="1">
    <source>
        <dbReference type="ARBA" id="ARBA00022603"/>
    </source>
</evidence>
<feature type="compositionally biased region" description="Basic and acidic residues" evidence="8">
    <location>
        <begin position="183"/>
        <end position="193"/>
    </location>
</feature>
<dbReference type="Gene3D" id="3.30.70.270">
    <property type="match status" value="2"/>
</dbReference>
<dbReference type="InterPro" id="IPR001584">
    <property type="entry name" value="Integrase_cat-core"/>
</dbReference>
<feature type="compositionally biased region" description="Basic and acidic residues" evidence="8">
    <location>
        <begin position="211"/>
        <end position="221"/>
    </location>
</feature>
<keyword evidence="3" id="KW-0548">Nucleotidyltransferase</keyword>
<dbReference type="Gene3D" id="3.30.420.10">
    <property type="entry name" value="Ribonuclease H-like superfamily/Ribonuclease H"/>
    <property type="match status" value="1"/>
</dbReference>
<dbReference type="CDD" id="cd09274">
    <property type="entry name" value="RNase_HI_RT_Ty3"/>
    <property type="match status" value="1"/>
</dbReference>
<evidence type="ECO:0000256" key="7">
    <source>
        <dbReference type="ARBA" id="ARBA00022918"/>
    </source>
</evidence>
<keyword evidence="7" id="KW-0695">RNA-directed DNA polymerase</keyword>
<dbReference type="STRING" id="105231.A0A1Y1IR95"/>
<keyword evidence="5" id="KW-0255">Endonuclease</keyword>
<evidence type="ECO:0000256" key="3">
    <source>
        <dbReference type="ARBA" id="ARBA00022695"/>
    </source>
</evidence>
<dbReference type="Pfam" id="PF00145">
    <property type="entry name" value="DNA_methylase"/>
    <property type="match status" value="1"/>
</dbReference>
<evidence type="ECO:0000256" key="8">
    <source>
        <dbReference type="SAM" id="MobiDB-lite"/>
    </source>
</evidence>
<feature type="domain" description="Integrase catalytic" evidence="9">
    <location>
        <begin position="1298"/>
        <end position="1462"/>
    </location>
</feature>
<dbReference type="Pfam" id="PF17921">
    <property type="entry name" value="Integrase_H2C2"/>
    <property type="match status" value="1"/>
</dbReference>
<dbReference type="Pfam" id="PF17917">
    <property type="entry name" value="RT_RNaseH"/>
    <property type="match status" value="1"/>
</dbReference>
<dbReference type="PANTHER" id="PTHR37984:SF5">
    <property type="entry name" value="PROTEIN NYNRIN-LIKE"/>
    <property type="match status" value="1"/>
</dbReference>
<dbReference type="GO" id="GO:0016787">
    <property type="term" value="F:hydrolase activity"/>
    <property type="evidence" value="ECO:0007669"/>
    <property type="project" value="UniProtKB-KW"/>
</dbReference>
<proteinExistence type="predicted"/>
<dbReference type="Gene3D" id="3.40.50.150">
    <property type="entry name" value="Vaccinia Virus protein VP39"/>
    <property type="match status" value="1"/>
</dbReference>
<dbReference type="FunFam" id="3.10.20.370:FF:000001">
    <property type="entry name" value="Retrovirus-related Pol polyprotein from transposon 17.6-like protein"/>
    <property type="match status" value="1"/>
</dbReference>
<dbReference type="SUPFAM" id="SSF53098">
    <property type="entry name" value="Ribonuclease H-like"/>
    <property type="match status" value="1"/>
</dbReference>
<dbReference type="InterPro" id="IPR043502">
    <property type="entry name" value="DNA/RNA_pol_sf"/>
</dbReference>
<dbReference type="Gene3D" id="3.10.10.10">
    <property type="entry name" value="HIV Type 1 Reverse Transcriptase, subunit A, domain 1"/>
    <property type="match status" value="1"/>
</dbReference>
<dbReference type="InterPro" id="IPR029063">
    <property type="entry name" value="SAM-dependent_MTases_sf"/>
</dbReference>
<dbReference type="GO" id="GO:0003964">
    <property type="term" value="F:RNA-directed DNA polymerase activity"/>
    <property type="evidence" value="ECO:0007669"/>
    <property type="project" value="UniProtKB-KW"/>
</dbReference>
<dbReference type="OrthoDB" id="101614at2759"/>
<name>A0A1Y1IR95_KLENI</name>
<evidence type="ECO:0000256" key="6">
    <source>
        <dbReference type="ARBA" id="ARBA00022801"/>
    </source>
</evidence>
<dbReference type="InterPro" id="IPR036397">
    <property type="entry name" value="RNaseH_sf"/>
</dbReference>
<evidence type="ECO:0000256" key="2">
    <source>
        <dbReference type="ARBA" id="ARBA00022679"/>
    </source>
</evidence>
<keyword evidence="4" id="KW-0540">Nuclease</keyword>
<dbReference type="PROSITE" id="PS50994">
    <property type="entry name" value="INTEGRASE"/>
    <property type="match status" value="1"/>
</dbReference>
<dbReference type="OMA" id="HIAREWE"/>
<dbReference type="InterPro" id="IPR041373">
    <property type="entry name" value="RT_RNaseH"/>
</dbReference>
<dbReference type="GO" id="GO:0032259">
    <property type="term" value="P:methylation"/>
    <property type="evidence" value="ECO:0007669"/>
    <property type="project" value="UniProtKB-KW"/>
</dbReference>
<sequence>ALPGFPWLLHRRQSFRFVLWSYCRFIAEALGQTLHGSPDWVDNSKKAVQVVAAHGLVAPRKVLLDGGSFYSMAGAKLKAQLGLTAADMDAGGHRVHTATGKIEALQGGLTRNPVPIILNAGTPEKLTLYERLALTDSTGYDLLVGTRAAYPAGLSVDRWTEEATYRADWRGEGRVVGRLPMRLHQEREEKTRGAGEGGSQEQGSSAGPGVPHDDAARRRAKVDRVDKWRARRWPRGPPLDVTREAEAAVKRAIGEKRRKVAVPQRIEIEQLRGCQPLDWRVIQPLPRDRPLRVLELFAGVGAATQALARVGYQDIRLVTREQLSELGPVDLVVAGWPCQGSSAAGTGQGLDDGRSGLVVELLRVMRNLQALHQGWGRQLGYLIEHVAAGFDKRPKVREHYEAVRGLLGPEVVVDAAQLGSRAHRLRAWWTNLEGMALLREALSQQKRPEGLFVGQVLGAGRRAKQPRSEGVAPWAKVERPGEARRALNTFVSYSGSYAFSRAGGGVLRCERPGGQVTFEEPTAEERELAMGFPRGFTAAPGVSENLRRELLGQTMDLNTVMWLLAACRAGGEARARAAASGARLREAEGVAGSARHGRNEAELAAGAVGYEQLAGRSVEALLEAASAQARGEASAVSKPGEQEQSRQGPGAGAGGGAQLEGPGPPRGTVAGKGWTVGAQLNEEKREYAAAVAEKNRDVFAFSLEEIGEFKLFEVELDLKTEQPIFERRRKHIAREWELVDERCQELEKAGIIEECESDFAANSVMAAKKDPEGNWKLARFYTDLRRVNEQTAQDRYPMPLPEDVLEGLGHARFYSTIDVRGAFHQLVVRKQDRRKLAFWSSNKLYCWKRCPFGARNASAWFQRAIDRTLRGLEGFARSFVDDLLVAGGETLEEHMELVQRVLDRLREVGLKCHPEKCCFGADLVEYLGMWLRPGVVSPQVAKVAAIAALPRPTDVTRVQAPLNELTKKGVSWRWGEEQESAFQALKQALQGSPVLALPRRGRPFRVRCDWSKRGVGGVLLQEDEQGLERVVAYGSRSCNQAESRYSSFEGELLAAVYFVRFWRQYLYGERFVLESDHQPLKWILTNSKLTGKLARWALLLSEFDFEVKHKPGVDNEMDCLSRYPRESQEDSTGVRQKGELESESAPVWSAAACLSWQPSAAVVSGADGLVGALAPVDVWADEALLGVLKGDGYPLRCAPRERDRLQHRARGYEWRGDHLVRSLVSGGQVRVVPRPEVRVRLVKDVHERAGHMGARKTLSLLRPHYWWVGLAADVGKALRGCEACDRVRAAFNAKHPTLQPLPIKGLFYRWGLDFAGPLPRSRRGNHYVLVLVEHFSKTVSLVPTQDKEPSTVAEAFTREVLTRFGAPAEVVTDRGGEFAAEFQACLDAALVDHRATSAHHPQANGLSERVVQVVKRALRKWCLGHAAEDWDLYLPWVAMGYNFSTQASLASFSSYQLVHGRSPVVPGAIKVEIAEPLDLDNEERLVALVAERAKLFERWMPMAMGNLEIAQHRDTLRYAKTRSGAWKPQAVRYEPGDYVYLQREMLDTLDTRAGPHILRVREVAANGRCPGAGGG</sequence>
<evidence type="ECO:0000313" key="10">
    <source>
        <dbReference type="EMBL" id="GAQ92009.1"/>
    </source>
</evidence>
<keyword evidence="2" id="KW-0808">Transferase</keyword>
<evidence type="ECO:0000256" key="4">
    <source>
        <dbReference type="ARBA" id="ARBA00022722"/>
    </source>
</evidence>
<evidence type="ECO:0000259" key="9">
    <source>
        <dbReference type="PROSITE" id="PS50994"/>
    </source>
</evidence>
<feature type="non-terminal residue" evidence="10">
    <location>
        <position position="1"/>
    </location>
</feature>
<dbReference type="InterPro" id="IPR041588">
    <property type="entry name" value="Integrase_H2C2"/>
</dbReference>
<dbReference type="GO" id="GO:0004519">
    <property type="term" value="F:endonuclease activity"/>
    <property type="evidence" value="ECO:0007669"/>
    <property type="project" value="UniProtKB-KW"/>
</dbReference>
<dbReference type="Pfam" id="PF00078">
    <property type="entry name" value="RVT_1"/>
    <property type="match status" value="1"/>
</dbReference>
<keyword evidence="6" id="KW-0378">Hydrolase</keyword>
<dbReference type="PANTHER" id="PTHR37984">
    <property type="entry name" value="PROTEIN CBG26694"/>
    <property type="match status" value="1"/>
</dbReference>
<dbReference type="Pfam" id="PF00665">
    <property type="entry name" value="rve"/>
    <property type="match status" value="1"/>
</dbReference>